<dbReference type="SMART" id="SM00530">
    <property type="entry name" value="HTH_XRE"/>
    <property type="match status" value="1"/>
</dbReference>
<evidence type="ECO:0000313" key="3">
    <source>
        <dbReference type="Proteomes" id="UP000197003"/>
    </source>
</evidence>
<dbReference type="InterPro" id="IPR001387">
    <property type="entry name" value="Cro/C1-type_HTH"/>
</dbReference>
<dbReference type="SUPFAM" id="SSF47413">
    <property type="entry name" value="lambda repressor-like DNA-binding domains"/>
    <property type="match status" value="1"/>
</dbReference>
<reference evidence="2 3" key="1">
    <citation type="submission" date="2017-04" db="EMBL/GenBank/DDBJ databases">
        <title>Whole genome sequence of Bdellovibrio bacteriovorus strain SSB218315.</title>
        <authorList>
            <person name="Oyedara O."/>
            <person name="Rodriguez-Perez M.A."/>
        </authorList>
    </citation>
    <scope>NUCLEOTIDE SEQUENCE [LARGE SCALE GENOMIC DNA]</scope>
    <source>
        <strain evidence="2 3">SSB218315</strain>
    </source>
</reference>
<sequence length="85" mass="9382">MSFGGFLRAARTAKSLSQKEMAELLDISKSTLCDIEKGRQNVSIDLAAKIARRCGLSEVLAVERAIHDYLRKAGLKMTVQIRKSS</sequence>
<dbReference type="CDD" id="cd00093">
    <property type="entry name" value="HTH_XRE"/>
    <property type="match status" value="1"/>
</dbReference>
<accession>A0A1Z3NDD9</accession>
<dbReference type="PROSITE" id="PS50943">
    <property type="entry name" value="HTH_CROC1"/>
    <property type="match status" value="1"/>
</dbReference>
<dbReference type="Gene3D" id="1.10.260.40">
    <property type="entry name" value="lambda repressor-like DNA-binding domains"/>
    <property type="match status" value="1"/>
</dbReference>
<dbReference type="InterPro" id="IPR010982">
    <property type="entry name" value="Lambda_DNA-bd_dom_sf"/>
</dbReference>
<dbReference type="Proteomes" id="UP000197003">
    <property type="component" value="Chromosome"/>
</dbReference>
<protein>
    <recommendedName>
        <fullName evidence="1">HTH cro/C1-type domain-containing protein</fullName>
    </recommendedName>
</protein>
<dbReference type="EMBL" id="CP020946">
    <property type="protein sequence ID" value="ASD65483.1"/>
    <property type="molecule type" value="Genomic_DNA"/>
</dbReference>
<dbReference type="OrthoDB" id="3034420at2"/>
<evidence type="ECO:0000259" key="1">
    <source>
        <dbReference type="PROSITE" id="PS50943"/>
    </source>
</evidence>
<evidence type="ECO:0000313" key="2">
    <source>
        <dbReference type="EMBL" id="ASD65483.1"/>
    </source>
</evidence>
<dbReference type="AlphaFoldDB" id="A0A1Z3NDD9"/>
<feature type="domain" description="HTH cro/C1-type" evidence="1">
    <location>
        <begin position="7"/>
        <end position="61"/>
    </location>
</feature>
<dbReference type="Pfam" id="PF01381">
    <property type="entry name" value="HTH_3"/>
    <property type="match status" value="1"/>
</dbReference>
<proteinExistence type="predicted"/>
<organism evidence="2 3">
    <name type="scientific">Bdellovibrio bacteriovorus</name>
    <dbReference type="NCBI Taxonomy" id="959"/>
    <lineage>
        <taxon>Bacteria</taxon>
        <taxon>Pseudomonadati</taxon>
        <taxon>Bdellovibrionota</taxon>
        <taxon>Bdellovibrionia</taxon>
        <taxon>Bdellovibrionales</taxon>
        <taxon>Pseudobdellovibrionaceae</taxon>
        <taxon>Bdellovibrio</taxon>
    </lineage>
</organism>
<dbReference type="GO" id="GO:0003677">
    <property type="term" value="F:DNA binding"/>
    <property type="evidence" value="ECO:0007669"/>
    <property type="project" value="InterPro"/>
</dbReference>
<gene>
    <name evidence="2" type="ORF">B9G79_10570</name>
</gene>
<name>A0A1Z3NDD9_BDEBC</name>